<evidence type="ECO:0000313" key="1">
    <source>
        <dbReference type="EMBL" id="KAH1166786.1"/>
    </source>
</evidence>
<gene>
    <name evidence="1" type="ORF">KIL84_015958</name>
</gene>
<comment type="caution">
    <text evidence="1">The sequence shown here is derived from an EMBL/GenBank/DDBJ whole genome shotgun (WGS) entry which is preliminary data.</text>
</comment>
<protein>
    <submittedName>
        <fullName evidence="1">Uncharacterized protein</fullName>
    </submittedName>
</protein>
<keyword evidence="2" id="KW-1185">Reference proteome</keyword>
<organism evidence="1 2">
    <name type="scientific">Mauremys mutica</name>
    <name type="common">yellowpond turtle</name>
    <dbReference type="NCBI Taxonomy" id="74926"/>
    <lineage>
        <taxon>Eukaryota</taxon>
        <taxon>Metazoa</taxon>
        <taxon>Chordata</taxon>
        <taxon>Craniata</taxon>
        <taxon>Vertebrata</taxon>
        <taxon>Euteleostomi</taxon>
        <taxon>Archelosauria</taxon>
        <taxon>Testudinata</taxon>
        <taxon>Testudines</taxon>
        <taxon>Cryptodira</taxon>
        <taxon>Durocryptodira</taxon>
        <taxon>Testudinoidea</taxon>
        <taxon>Geoemydidae</taxon>
        <taxon>Geoemydinae</taxon>
        <taxon>Mauremys</taxon>
    </lineage>
</organism>
<dbReference type="EMBL" id="JAHDVG010000487">
    <property type="protein sequence ID" value="KAH1166786.1"/>
    <property type="molecule type" value="Genomic_DNA"/>
</dbReference>
<accession>A0A9D4ASD8</accession>
<reference evidence="1" key="1">
    <citation type="submission" date="2021-09" db="EMBL/GenBank/DDBJ databases">
        <title>The genome of Mauremys mutica provides insights into the evolution of semi-aquatic lifestyle.</title>
        <authorList>
            <person name="Gong S."/>
            <person name="Gao Y."/>
        </authorList>
    </citation>
    <scope>NUCLEOTIDE SEQUENCE</scope>
    <source>
        <strain evidence="1">MM-2020</strain>
        <tissue evidence="1">Muscle</tissue>
    </source>
</reference>
<dbReference type="Proteomes" id="UP000827986">
    <property type="component" value="Unassembled WGS sequence"/>
</dbReference>
<dbReference type="AlphaFoldDB" id="A0A9D4ASD8"/>
<proteinExistence type="predicted"/>
<evidence type="ECO:0000313" key="2">
    <source>
        <dbReference type="Proteomes" id="UP000827986"/>
    </source>
</evidence>
<sequence length="108" mass="11151">MIGKQSAIGKSALEKCGLEKSNPPNLSGVHGVDRDYLYLRSVELSVLGAISKHSFAGRNGSAAVSGVTVPFAYPGTAQAAVEQAIAAVWIGFYASPNGVLARTVLKSC</sequence>
<name>A0A9D4ASD8_9SAUR</name>